<feature type="chain" id="PRO_5011548315" description="Argininosuccinate lyase" evidence="1">
    <location>
        <begin position="21"/>
        <end position="50"/>
    </location>
</feature>
<proteinExistence type="predicted"/>
<organism evidence="2 3">
    <name type="scientific">Palleronia pelagia</name>
    <dbReference type="NCBI Taxonomy" id="387096"/>
    <lineage>
        <taxon>Bacteria</taxon>
        <taxon>Pseudomonadati</taxon>
        <taxon>Pseudomonadota</taxon>
        <taxon>Alphaproteobacteria</taxon>
        <taxon>Rhodobacterales</taxon>
        <taxon>Roseobacteraceae</taxon>
        <taxon>Palleronia</taxon>
    </lineage>
</organism>
<sequence>MTRIAALIALATLAACGADAPPEPVVDDPARRGGIAVSGTAEIGISGGSF</sequence>
<evidence type="ECO:0000313" key="2">
    <source>
        <dbReference type="EMBL" id="SEN75475.1"/>
    </source>
</evidence>
<dbReference type="EMBL" id="FOCM01000006">
    <property type="protein sequence ID" value="SEN75475.1"/>
    <property type="molecule type" value="Genomic_DNA"/>
</dbReference>
<dbReference type="Proteomes" id="UP000199372">
    <property type="component" value="Unassembled WGS sequence"/>
</dbReference>
<dbReference type="RefSeq" id="WP_175481747.1">
    <property type="nucleotide sequence ID" value="NZ_FOCM01000006.1"/>
</dbReference>
<feature type="signal peptide" evidence="1">
    <location>
        <begin position="1"/>
        <end position="20"/>
    </location>
</feature>
<dbReference type="PROSITE" id="PS51257">
    <property type="entry name" value="PROKAR_LIPOPROTEIN"/>
    <property type="match status" value="1"/>
</dbReference>
<evidence type="ECO:0000256" key="1">
    <source>
        <dbReference type="SAM" id="SignalP"/>
    </source>
</evidence>
<keyword evidence="3" id="KW-1185">Reference proteome</keyword>
<reference evidence="3" key="1">
    <citation type="submission" date="2016-10" db="EMBL/GenBank/DDBJ databases">
        <authorList>
            <person name="Varghese N."/>
            <person name="Submissions S."/>
        </authorList>
    </citation>
    <scope>NUCLEOTIDE SEQUENCE [LARGE SCALE GENOMIC DNA]</scope>
    <source>
        <strain evidence="3">DSM 26893</strain>
    </source>
</reference>
<protein>
    <recommendedName>
        <fullName evidence="4">Argininosuccinate lyase</fullName>
    </recommendedName>
</protein>
<dbReference type="AlphaFoldDB" id="A0A1H8J4T8"/>
<gene>
    <name evidence="2" type="ORF">SAMN04488011_10663</name>
</gene>
<keyword evidence="1" id="KW-0732">Signal</keyword>
<accession>A0A1H8J4T8</accession>
<evidence type="ECO:0000313" key="3">
    <source>
        <dbReference type="Proteomes" id="UP000199372"/>
    </source>
</evidence>
<name>A0A1H8J4T8_9RHOB</name>
<evidence type="ECO:0008006" key="4">
    <source>
        <dbReference type="Google" id="ProtNLM"/>
    </source>
</evidence>